<feature type="region of interest" description="Disordered" evidence="1">
    <location>
        <begin position="33"/>
        <end position="56"/>
    </location>
</feature>
<evidence type="ECO:0000313" key="2">
    <source>
        <dbReference type="EMBL" id="OAQ79658.1"/>
    </source>
</evidence>
<proteinExistence type="predicted"/>
<name>A0A179GQ87_PURLI</name>
<sequence>MHRRCTRLWPAVSPPPRTTAILTLPQAASPILARAPDPDRPRQLTQSDDLTSGVSGQKKIARSNVVPFLATIGGDTACGSERNDRQCIRLQTKDWSSAGATATDLVHVVAATGPLRKHDFVAVSYSNSESMVGVGSYYHIPARETGYRRISLMLPCSRQWHPTRSSSKP</sequence>
<accession>A0A179GQ87</accession>
<dbReference type="AlphaFoldDB" id="A0A179GQ87"/>
<gene>
    <name evidence="2" type="ORF">VFPBJ_05243</name>
</gene>
<comment type="caution">
    <text evidence="2">The sequence shown here is derived from an EMBL/GenBank/DDBJ whole genome shotgun (WGS) entry which is preliminary data.</text>
</comment>
<organism evidence="2 3">
    <name type="scientific">Purpureocillium lilacinum</name>
    <name type="common">Paecilomyces lilacinus</name>
    <dbReference type="NCBI Taxonomy" id="33203"/>
    <lineage>
        <taxon>Eukaryota</taxon>
        <taxon>Fungi</taxon>
        <taxon>Dikarya</taxon>
        <taxon>Ascomycota</taxon>
        <taxon>Pezizomycotina</taxon>
        <taxon>Sordariomycetes</taxon>
        <taxon>Hypocreomycetidae</taxon>
        <taxon>Hypocreales</taxon>
        <taxon>Ophiocordycipitaceae</taxon>
        <taxon>Purpureocillium</taxon>
    </lineage>
</organism>
<reference evidence="2 3" key="1">
    <citation type="submission" date="2016-01" db="EMBL/GenBank/DDBJ databases">
        <title>Biosynthesis of antibiotic leucinostatins and their inhibition on Phytophthora in bio-control Purpureocillium lilacinum.</title>
        <authorList>
            <person name="Wang G."/>
            <person name="Liu Z."/>
            <person name="Lin R."/>
            <person name="Li E."/>
            <person name="Mao Z."/>
            <person name="Ling J."/>
            <person name="Yin W."/>
            <person name="Xie B."/>
        </authorList>
    </citation>
    <scope>NUCLEOTIDE SEQUENCE [LARGE SCALE GENOMIC DNA]</scope>
    <source>
        <strain evidence="2">PLBJ-1</strain>
    </source>
</reference>
<dbReference type="Proteomes" id="UP000078240">
    <property type="component" value="Unassembled WGS sequence"/>
</dbReference>
<feature type="compositionally biased region" description="Polar residues" evidence="1">
    <location>
        <begin position="43"/>
        <end position="55"/>
    </location>
</feature>
<protein>
    <submittedName>
        <fullName evidence="2">Uncharacterized protein</fullName>
    </submittedName>
</protein>
<evidence type="ECO:0000313" key="3">
    <source>
        <dbReference type="Proteomes" id="UP000078240"/>
    </source>
</evidence>
<dbReference type="EMBL" id="LSBH01000004">
    <property type="protein sequence ID" value="OAQ79658.1"/>
    <property type="molecule type" value="Genomic_DNA"/>
</dbReference>
<evidence type="ECO:0000256" key="1">
    <source>
        <dbReference type="SAM" id="MobiDB-lite"/>
    </source>
</evidence>